<dbReference type="Gene3D" id="3.30.230.70">
    <property type="entry name" value="GHMP Kinase, N-terminal domain"/>
    <property type="match status" value="1"/>
</dbReference>
<dbReference type="EMBL" id="UZAN01060068">
    <property type="protein sequence ID" value="VDP92560.1"/>
    <property type="molecule type" value="Genomic_DNA"/>
</dbReference>
<evidence type="ECO:0000313" key="1">
    <source>
        <dbReference type="EMBL" id="VDP92560.1"/>
    </source>
</evidence>
<gene>
    <name evidence="1" type="ORF">ECPE_LOCUS15288</name>
</gene>
<dbReference type="WBParaSite" id="ECPE_0001532701-mRNA-1">
    <property type="protein sequence ID" value="ECPE_0001532701-mRNA-1"/>
    <property type="gene ID" value="ECPE_0001532701"/>
</dbReference>
<dbReference type="SUPFAM" id="SSF54211">
    <property type="entry name" value="Ribosomal protein S5 domain 2-like"/>
    <property type="match status" value="1"/>
</dbReference>
<reference evidence="1 2" key="2">
    <citation type="submission" date="2018-11" db="EMBL/GenBank/DDBJ databases">
        <authorList>
            <consortium name="Pathogen Informatics"/>
        </authorList>
    </citation>
    <scope>NUCLEOTIDE SEQUENCE [LARGE SCALE GENOMIC DNA]</scope>
    <source>
        <strain evidence="1 2">Egypt</strain>
    </source>
</reference>
<reference evidence="3" key="1">
    <citation type="submission" date="2016-06" db="UniProtKB">
        <authorList>
            <consortium name="WormBaseParasite"/>
        </authorList>
    </citation>
    <scope>IDENTIFICATION</scope>
</reference>
<protein>
    <submittedName>
        <fullName evidence="3">RNase_PH domain-containing protein</fullName>
    </submittedName>
</protein>
<dbReference type="OrthoDB" id="27298at2759"/>
<sequence length="146" mass="16625">MEPIDLYVEMDSDCNAVGSTTWECMGHHVVFSIYGPDEAKVTEELTHRACVTMTVTPPSGQHTLRESELELFLISVLERLIDVKEFPRTKVIPFVVVLAEHIWICMYAVASFKQRSQVSFYATKWSVLIVLNRVVNMAECLLILAF</sequence>
<keyword evidence="2" id="KW-1185">Reference proteome</keyword>
<dbReference type="InterPro" id="IPR020568">
    <property type="entry name" value="Ribosomal_Su5_D2-typ_SF"/>
</dbReference>
<evidence type="ECO:0000313" key="2">
    <source>
        <dbReference type="Proteomes" id="UP000272942"/>
    </source>
</evidence>
<dbReference type="InterPro" id="IPR027408">
    <property type="entry name" value="PNPase/RNase_PH_dom_sf"/>
</dbReference>
<dbReference type="AlphaFoldDB" id="A0A183B7V2"/>
<accession>A0A183B7V2</accession>
<dbReference type="Proteomes" id="UP000272942">
    <property type="component" value="Unassembled WGS sequence"/>
</dbReference>
<name>A0A183B7V2_9TREM</name>
<proteinExistence type="predicted"/>
<evidence type="ECO:0000313" key="3">
    <source>
        <dbReference type="WBParaSite" id="ECPE_0001532701-mRNA-1"/>
    </source>
</evidence>
<organism evidence="3">
    <name type="scientific">Echinostoma caproni</name>
    <dbReference type="NCBI Taxonomy" id="27848"/>
    <lineage>
        <taxon>Eukaryota</taxon>
        <taxon>Metazoa</taxon>
        <taxon>Spiralia</taxon>
        <taxon>Lophotrochozoa</taxon>
        <taxon>Platyhelminthes</taxon>
        <taxon>Trematoda</taxon>
        <taxon>Digenea</taxon>
        <taxon>Plagiorchiida</taxon>
        <taxon>Echinostomata</taxon>
        <taxon>Echinostomatoidea</taxon>
        <taxon>Echinostomatidae</taxon>
        <taxon>Echinostoma</taxon>
    </lineage>
</organism>